<evidence type="ECO:0000256" key="1">
    <source>
        <dbReference type="ARBA" id="ARBA00004236"/>
    </source>
</evidence>
<evidence type="ECO:0000256" key="5">
    <source>
        <dbReference type="ARBA" id="ARBA00022989"/>
    </source>
</evidence>
<evidence type="ECO:0000256" key="3">
    <source>
        <dbReference type="ARBA" id="ARBA00022475"/>
    </source>
</evidence>
<keyword evidence="5 8" id="KW-1133">Transmembrane helix</keyword>
<evidence type="ECO:0000256" key="8">
    <source>
        <dbReference type="SAM" id="Phobius"/>
    </source>
</evidence>
<dbReference type="EnsemblMetazoa" id="XM_014398914.2">
    <property type="protein sequence ID" value="XP_014254400.1"/>
    <property type="gene ID" value="LOC106669432"/>
</dbReference>
<feature type="transmembrane region" description="Helical" evidence="8">
    <location>
        <begin position="467"/>
        <end position="489"/>
    </location>
</feature>
<evidence type="ECO:0000313" key="10">
    <source>
        <dbReference type="Proteomes" id="UP000494040"/>
    </source>
</evidence>
<evidence type="ECO:0008006" key="11">
    <source>
        <dbReference type="Google" id="ProtNLM"/>
    </source>
</evidence>
<name>A0A8I6RZZ8_CIMLE</name>
<proteinExistence type="inferred from homology"/>
<dbReference type="AlphaFoldDB" id="A0A8I6RZZ8"/>
<keyword evidence="10" id="KW-1185">Reference proteome</keyword>
<dbReference type="Proteomes" id="UP000494040">
    <property type="component" value="Unassembled WGS sequence"/>
</dbReference>
<evidence type="ECO:0000256" key="7">
    <source>
        <dbReference type="ARBA" id="ARBA00023180"/>
    </source>
</evidence>
<keyword evidence="3" id="KW-1003">Cell membrane</keyword>
<evidence type="ECO:0000256" key="4">
    <source>
        <dbReference type="ARBA" id="ARBA00022692"/>
    </source>
</evidence>
<dbReference type="GO" id="GO:0005886">
    <property type="term" value="C:plasma membrane"/>
    <property type="evidence" value="ECO:0007669"/>
    <property type="project" value="UniProtKB-SubCell"/>
</dbReference>
<keyword evidence="4 8" id="KW-0812">Transmembrane</keyword>
<protein>
    <recommendedName>
        <fullName evidence="11">Scavenger receptor class B member 1</fullName>
    </recommendedName>
</protein>
<feature type="transmembrane region" description="Helical" evidence="8">
    <location>
        <begin position="21"/>
        <end position="47"/>
    </location>
</feature>
<evidence type="ECO:0000256" key="6">
    <source>
        <dbReference type="ARBA" id="ARBA00023136"/>
    </source>
</evidence>
<dbReference type="PANTHER" id="PTHR11923">
    <property type="entry name" value="SCAVENGER RECEPTOR CLASS B TYPE-1 SR-B1"/>
    <property type="match status" value="1"/>
</dbReference>
<accession>A0A8I6RZZ8</accession>
<dbReference type="OMA" id="WIEMSVE"/>
<dbReference type="RefSeq" id="XP_014254400.1">
    <property type="nucleotide sequence ID" value="XM_014398914.2"/>
</dbReference>
<dbReference type="GO" id="GO:0005044">
    <property type="term" value="F:scavenger receptor activity"/>
    <property type="evidence" value="ECO:0007669"/>
    <property type="project" value="TreeGrafter"/>
</dbReference>
<evidence type="ECO:0000313" key="9">
    <source>
        <dbReference type="EnsemblMetazoa" id="XP_014254400.1"/>
    </source>
</evidence>
<dbReference type="OrthoDB" id="18585at2759"/>
<evidence type="ECO:0000256" key="2">
    <source>
        <dbReference type="ARBA" id="ARBA00010532"/>
    </source>
</evidence>
<dbReference type="KEGG" id="clec:106669432"/>
<comment type="similarity">
    <text evidence="2">Belongs to the CD36 family.</text>
</comment>
<dbReference type="GeneID" id="106669432"/>
<dbReference type="PRINTS" id="PR01609">
    <property type="entry name" value="CD36FAMILY"/>
</dbReference>
<sequence>MKDLCDNGLRKNPSMRYKMDFKYCMTLKVTGVFLFFVIFITTGYVAMRIWTTDSFERFILQRLKVINGTRIYDIWKQPDAYSLAYVYPFNYTNIDRLNKGEKLKVEELGPYVFEERMHKENVVFQSDKLVTYNENMTHQFRPELSKGSLNDSIITPDVIVLAAISKNIGNVFNTGALRLMLTTAKASPFKSYSAKDLIFGSDKDRLSSTMRILSRLLNNEDIPKFGVLAQRTGFSVNRITVGTGVDDIDNFALIHEVNGMKKLNVWSSDECNNLTGFDGSIFPGRVSATKDTLHVFSYSLCRRIPLRFAKETIVGMYPARRFVLPPDVYASGADNPENSCFCQVNCPPSGAFSIKPCNYDAPLVISYPHFLYGDPELINHIDGLHPIKEKHEFYVDIHATLGLTLSSNSRFQIGVVIPDAPDYFILKPFSPGLVLPIAWVDIKIGQVGREMSDLLYEGTFTASSMKLTFGISATLAALFSMLAICLICLKGLSYN</sequence>
<reference evidence="9" key="1">
    <citation type="submission" date="2022-01" db="UniProtKB">
        <authorList>
            <consortium name="EnsemblMetazoa"/>
        </authorList>
    </citation>
    <scope>IDENTIFICATION</scope>
</reference>
<dbReference type="InterPro" id="IPR002159">
    <property type="entry name" value="CD36_fam"/>
</dbReference>
<dbReference type="GO" id="GO:0005737">
    <property type="term" value="C:cytoplasm"/>
    <property type="evidence" value="ECO:0007669"/>
    <property type="project" value="TreeGrafter"/>
</dbReference>
<organism evidence="9 10">
    <name type="scientific">Cimex lectularius</name>
    <name type="common">Bed bug</name>
    <name type="synonym">Acanthia lectularia</name>
    <dbReference type="NCBI Taxonomy" id="79782"/>
    <lineage>
        <taxon>Eukaryota</taxon>
        <taxon>Metazoa</taxon>
        <taxon>Ecdysozoa</taxon>
        <taxon>Arthropoda</taxon>
        <taxon>Hexapoda</taxon>
        <taxon>Insecta</taxon>
        <taxon>Pterygota</taxon>
        <taxon>Neoptera</taxon>
        <taxon>Paraneoptera</taxon>
        <taxon>Hemiptera</taxon>
        <taxon>Heteroptera</taxon>
        <taxon>Panheteroptera</taxon>
        <taxon>Cimicomorpha</taxon>
        <taxon>Cimicidae</taxon>
        <taxon>Cimex</taxon>
    </lineage>
</organism>
<comment type="subcellular location">
    <subcellularLocation>
        <location evidence="1">Cell membrane</location>
    </subcellularLocation>
</comment>
<keyword evidence="6 8" id="KW-0472">Membrane</keyword>
<dbReference type="Pfam" id="PF01130">
    <property type="entry name" value="CD36"/>
    <property type="match status" value="1"/>
</dbReference>
<keyword evidence="7" id="KW-0325">Glycoprotein</keyword>
<dbReference type="PANTHER" id="PTHR11923:SF50">
    <property type="entry name" value="GH19047P"/>
    <property type="match status" value="1"/>
</dbReference>